<evidence type="ECO:0000313" key="2">
    <source>
        <dbReference type="EMBL" id="EPE36768.1"/>
    </source>
</evidence>
<dbReference type="GeneID" id="19467979"/>
<organism evidence="2 3">
    <name type="scientific">Glarea lozoyensis (strain ATCC 20868 / MF5171)</name>
    <dbReference type="NCBI Taxonomy" id="1116229"/>
    <lineage>
        <taxon>Eukaryota</taxon>
        <taxon>Fungi</taxon>
        <taxon>Dikarya</taxon>
        <taxon>Ascomycota</taxon>
        <taxon>Pezizomycotina</taxon>
        <taxon>Leotiomycetes</taxon>
        <taxon>Helotiales</taxon>
        <taxon>Helotiaceae</taxon>
        <taxon>Glarea</taxon>
    </lineage>
</organism>
<dbReference type="eggNOG" id="KOG2245">
    <property type="taxonomic scope" value="Eukaryota"/>
</dbReference>
<dbReference type="InterPro" id="IPR040459">
    <property type="entry name" value="MJ1316"/>
</dbReference>
<proteinExistence type="predicted"/>
<feature type="domain" description="MJ1316 RNA cyclic group end recognition" evidence="1">
    <location>
        <begin position="480"/>
        <end position="555"/>
    </location>
</feature>
<evidence type="ECO:0000313" key="3">
    <source>
        <dbReference type="Proteomes" id="UP000016922"/>
    </source>
</evidence>
<keyword evidence="3" id="KW-1185">Reference proteome</keyword>
<dbReference type="EMBL" id="KE145352">
    <property type="protein sequence ID" value="EPE36768.1"/>
    <property type="molecule type" value="Genomic_DNA"/>
</dbReference>
<evidence type="ECO:0000259" key="1">
    <source>
        <dbReference type="Pfam" id="PF04457"/>
    </source>
</evidence>
<dbReference type="Pfam" id="PF04457">
    <property type="entry name" value="MJ1316"/>
    <property type="match status" value="1"/>
</dbReference>
<dbReference type="OrthoDB" id="10263155at2759"/>
<accession>S3EF05</accession>
<protein>
    <recommendedName>
        <fullName evidence="1">MJ1316 RNA cyclic group end recognition domain-containing protein</fullName>
    </recommendedName>
</protein>
<dbReference type="HOGENOM" id="CLU_481503_0_0_1"/>
<gene>
    <name evidence="2" type="ORF">GLAREA_08931</name>
</gene>
<dbReference type="OMA" id="THTIRVM"/>
<name>S3EF05_GLAL2</name>
<dbReference type="KEGG" id="glz:GLAREA_08931"/>
<dbReference type="STRING" id="1116229.S3EF05"/>
<dbReference type="AlphaFoldDB" id="S3EF05"/>
<reference evidence="2 3" key="1">
    <citation type="journal article" date="2013" name="BMC Genomics">
        <title>Genomics-driven discovery of the pneumocandin biosynthetic gene cluster in the fungus Glarea lozoyensis.</title>
        <authorList>
            <person name="Chen L."/>
            <person name="Yue Q."/>
            <person name="Zhang X."/>
            <person name="Xiang M."/>
            <person name="Wang C."/>
            <person name="Li S."/>
            <person name="Che Y."/>
            <person name="Ortiz-Lopez F.J."/>
            <person name="Bills G.F."/>
            <person name="Liu X."/>
            <person name="An Z."/>
        </authorList>
    </citation>
    <scope>NUCLEOTIDE SEQUENCE [LARGE SCALE GENOMIC DNA]</scope>
    <source>
        <strain evidence="3">ATCC 20868 / MF5171</strain>
    </source>
</reference>
<dbReference type="Proteomes" id="UP000016922">
    <property type="component" value="Unassembled WGS sequence"/>
</dbReference>
<dbReference type="RefSeq" id="XP_008076083.1">
    <property type="nucleotide sequence ID" value="XM_008077892.1"/>
</dbReference>
<sequence>MADLHHGSFSYSTGPTASDLKITSLEDCQSQLIAANKFEDLATIFTNALSNHSEEVDKFEKFSGDRARESARPRLSFVPIHALALGLEPFEEEALKAIVFGNVSTDNYIDIFWDIVTEQSEQRAGELVVYEAERSSEPRFVVCFRDQVFDIRYIRCDNLVREYPDVAQASDGFLQDLENQIPEAVQDVVKMIQRGADIRRILDQHPAIRKAYSFLKRWVAIKGLSATLPDNQIFKALLECHKQISESNDENTSLELSNLISGCLTHMENELDTSHSLCLRSSLESYPYKDWLNHIAETDEIPVEKKMRRTHTIRVMVTYSGVSPMKGAQWLLMVQRKLAKLKDRIERALPETSDTNVIIWPYRLVQPDATATDSVYEGNFVLGLNLNPQSADQDMETVKEIAENWRHQTEQDRATLKSHCFIRFSYTTLPPLKICSRKWPRLILTSDNIQDTDSDNMPSKTAKPSKLLPSSIFETKAPRFRTAAEVLNRLKHDPSYNLDEFVIGYLDRVKDRVLEKAAAEWERESTAEEFIPEHRIVYFKRYAGNGKEGEVVWGRREKVDLVFNSS</sequence>